<evidence type="ECO:0000256" key="1">
    <source>
        <dbReference type="SAM" id="Phobius"/>
    </source>
</evidence>
<proteinExistence type="predicted"/>
<evidence type="ECO:0000313" key="3">
    <source>
        <dbReference type="Proteomes" id="UP000176294"/>
    </source>
</evidence>
<accession>A0A1G1T341</accession>
<dbReference type="STRING" id="1908237.BEN47_02530"/>
<sequence length="74" mass="8299">MPTRRRATRTEPRLGQRLLFLSVLFGVLLSFPLLGVFDHETRVGGVPGLYLYILLIWVLLVGITGFLVRKSSGD</sequence>
<protein>
    <recommendedName>
        <fullName evidence="4">DUF3311 domain-containing protein</fullName>
    </recommendedName>
</protein>
<keyword evidence="1" id="KW-0472">Membrane</keyword>
<keyword evidence="1" id="KW-1133">Transmembrane helix</keyword>
<name>A0A1G1T341_9BACT</name>
<evidence type="ECO:0008006" key="4">
    <source>
        <dbReference type="Google" id="ProtNLM"/>
    </source>
</evidence>
<keyword evidence="1" id="KW-0812">Transmembrane</keyword>
<dbReference type="AlphaFoldDB" id="A0A1G1T341"/>
<feature type="transmembrane region" description="Helical" evidence="1">
    <location>
        <begin position="49"/>
        <end position="68"/>
    </location>
</feature>
<gene>
    <name evidence="2" type="ORF">BEN47_02530</name>
</gene>
<dbReference type="EMBL" id="MDZB01000109">
    <property type="protein sequence ID" value="OGX85254.1"/>
    <property type="molecule type" value="Genomic_DNA"/>
</dbReference>
<feature type="transmembrane region" description="Helical" evidence="1">
    <location>
        <begin position="18"/>
        <end position="37"/>
    </location>
</feature>
<keyword evidence="3" id="KW-1185">Reference proteome</keyword>
<dbReference type="Proteomes" id="UP000176294">
    <property type="component" value="Unassembled WGS sequence"/>
</dbReference>
<comment type="caution">
    <text evidence="2">The sequence shown here is derived from an EMBL/GenBank/DDBJ whole genome shotgun (WGS) entry which is preliminary data.</text>
</comment>
<evidence type="ECO:0000313" key="2">
    <source>
        <dbReference type="EMBL" id="OGX85254.1"/>
    </source>
</evidence>
<organism evidence="2 3">
    <name type="scientific">Hymenobacter lapidarius</name>
    <dbReference type="NCBI Taxonomy" id="1908237"/>
    <lineage>
        <taxon>Bacteria</taxon>
        <taxon>Pseudomonadati</taxon>
        <taxon>Bacteroidota</taxon>
        <taxon>Cytophagia</taxon>
        <taxon>Cytophagales</taxon>
        <taxon>Hymenobacteraceae</taxon>
        <taxon>Hymenobacter</taxon>
    </lineage>
</organism>
<reference evidence="2 3" key="1">
    <citation type="submission" date="2016-08" db="EMBL/GenBank/DDBJ databases">
        <title>Hymenobacter coccineus sp. nov., Hymenobacter lapidarius sp. nov. and Hymenobacter glacialis sp. nov., isolated from Antarctic soil.</title>
        <authorList>
            <person name="Sedlacek I."/>
            <person name="Kralova S."/>
            <person name="Kyrova K."/>
            <person name="Maslanova I."/>
            <person name="Stankova E."/>
            <person name="Vrbovska V."/>
            <person name="Nemec M."/>
            <person name="Bartak M."/>
            <person name="Svec P."/>
            <person name="Busse H.-J."/>
            <person name="Pantucek R."/>
        </authorList>
    </citation>
    <scope>NUCLEOTIDE SEQUENCE [LARGE SCALE GENOMIC DNA]</scope>
    <source>
        <strain evidence="2 3">CCM 8643</strain>
    </source>
</reference>